<reference evidence="3" key="1">
    <citation type="submission" date="2016-01" db="EMBL/GenBank/DDBJ databases">
        <authorList>
            <person name="Mitreva M."/>
            <person name="Pepin K.H."/>
            <person name="Mihindukulasuriya K.A."/>
            <person name="Fulton R."/>
            <person name="Fronick C."/>
            <person name="O'Laughlin M."/>
            <person name="Miner T."/>
            <person name="Herter B."/>
            <person name="Rosa B.A."/>
            <person name="Cordes M."/>
            <person name="Tomlinson C."/>
            <person name="Wollam A."/>
            <person name="Palsikar V.B."/>
            <person name="Mardis E.R."/>
            <person name="Wilson R.K."/>
        </authorList>
    </citation>
    <scope>NUCLEOTIDE SEQUENCE [LARGE SCALE GENOMIC DNA]</scope>
    <source>
        <strain evidence="3">KA00683</strain>
    </source>
</reference>
<comment type="caution">
    <text evidence="2">The sequence shown here is derived from an EMBL/GenBank/DDBJ whole genome shotgun (WGS) entry which is preliminary data.</text>
</comment>
<dbReference type="PANTHER" id="PTHR31377">
    <property type="entry name" value="AGMATINE DEIMINASE-RELATED"/>
    <property type="match status" value="1"/>
</dbReference>
<accession>A0A134B116</accession>
<dbReference type="Gene3D" id="3.75.10.10">
    <property type="entry name" value="L-arginine/glycine Amidinotransferase, Chain A"/>
    <property type="match status" value="1"/>
</dbReference>
<dbReference type="RefSeq" id="WP_060935987.1">
    <property type="nucleotide sequence ID" value="NZ_KQ960465.1"/>
</dbReference>
<keyword evidence="3" id="KW-1185">Reference proteome</keyword>
<evidence type="ECO:0000313" key="2">
    <source>
        <dbReference type="EMBL" id="KXB73638.1"/>
    </source>
</evidence>
<gene>
    <name evidence="2" type="ORF">HMPREF3185_01920</name>
</gene>
<dbReference type="PANTHER" id="PTHR31377:SF0">
    <property type="entry name" value="AGMATINE DEIMINASE-RELATED"/>
    <property type="match status" value="1"/>
</dbReference>
<dbReference type="SUPFAM" id="SSF55909">
    <property type="entry name" value="Pentein"/>
    <property type="match status" value="1"/>
</dbReference>
<dbReference type="PATRIC" id="fig|322095.3.peg.1895"/>
<evidence type="ECO:0008006" key="4">
    <source>
        <dbReference type="Google" id="ProtNLM"/>
    </source>
</evidence>
<protein>
    <recommendedName>
        <fullName evidence="4">Agmatine deiminase</fullName>
    </recommendedName>
</protein>
<evidence type="ECO:0000313" key="3">
    <source>
        <dbReference type="Proteomes" id="UP000070224"/>
    </source>
</evidence>
<dbReference type="EMBL" id="LSDK01000133">
    <property type="protein sequence ID" value="KXB73638.1"/>
    <property type="molecule type" value="Genomic_DNA"/>
</dbReference>
<name>A0A134B116_9PORP</name>
<sequence length="354" mass="40060">MTPRLTFLPEWVEQDLVLISWPNETMDWASRLPQIEACYKQMAESILAYEDLLILAKDPEHVHSLLSDREHKHELFIMEMDCNDTWCRDYAPLSLLLTDEEGNERPMIVDFTFNGWGMKFAADKDNLITRALYLSRAFVPETAYTNALSLVFEGGGIESDGAGTLLSTESVIVEPNRNAGVDDEALRQYLIEILGAERLLTLTNGQIEGDDTDGHIDTLARFLTPTTIAYVSCEDPKDSHYHELERMKKELEALRTKDGAPYELIPLPLPPALHDEEGERMPATYANFLFVNGALLVPTYDVETDAVALERLKAAVPDREIVAVPSRALIYQHGSLHCATMQFPRGFMNKNKWR</sequence>
<dbReference type="Proteomes" id="UP000070224">
    <property type="component" value="Unassembled WGS sequence"/>
</dbReference>
<organism evidence="2 3">
    <name type="scientific">Porphyromonas somerae</name>
    <dbReference type="NCBI Taxonomy" id="322095"/>
    <lineage>
        <taxon>Bacteria</taxon>
        <taxon>Pseudomonadati</taxon>
        <taxon>Bacteroidota</taxon>
        <taxon>Bacteroidia</taxon>
        <taxon>Bacteroidales</taxon>
        <taxon>Porphyromonadaceae</taxon>
        <taxon>Porphyromonas</taxon>
    </lineage>
</organism>
<evidence type="ECO:0000256" key="1">
    <source>
        <dbReference type="ARBA" id="ARBA00022801"/>
    </source>
</evidence>
<dbReference type="AlphaFoldDB" id="A0A134B116"/>
<dbReference type="OrthoDB" id="9808013at2"/>
<proteinExistence type="predicted"/>
<dbReference type="GO" id="GO:0009446">
    <property type="term" value="P:putrescine biosynthetic process"/>
    <property type="evidence" value="ECO:0007669"/>
    <property type="project" value="InterPro"/>
</dbReference>
<dbReference type="GO" id="GO:0047632">
    <property type="term" value="F:agmatine deiminase activity"/>
    <property type="evidence" value="ECO:0007669"/>
    <property type="project" value="TreeGrafter"/>
</dbReference>
<dbReference type="GO" id="GO:0004668">
    <property type="term" value="F:protein-arginine deiminase activity"/>
    <property type="evidence" value="ECO:0007669"/>
    <property type="project" value="InterPro"/>
</dbReference>
<dbReference type="Pfam" id="PF04371">
    <property type="entry name" value="PAD_porph"/>
    <property type="match status" value="1"/>
</dbReference>
<dbReference type="STRING" id="322095.HMPREF3185_01920"/>
<keyword evidence="1" id="KW-0378">Hydrolase</keyword>
<dbReference type="InterPro" id="IPR007466">
    <property type="entry name" value="Peptidyl-Arg-deiminase_porph"/>
</dbReference>